<keyword evidence="4" id="KW-0804">Transcription</keyword>
<dbReference type="Pfam" id="PF03965">
    <property type="entry name" value="Penicillinase_R"/>
    <property type="match status" value="1"/>
</dbReference>
<dbReference type="InterPro" id="IPR005650">
    <property type="entry name" value="BlaI_family"/>
</dbReference>
<evidence type="ECO:0000256" key="2">
    <source>
        <dbReference type="ARBA" id="ARBA00023015"/>
    </source>
</evidence>
<comment type="similarity">
    <text evidence="1">Belongs to the BlaI transcriptional regulatory family.</text>
</comment>
<dbReference type="EMBL" id="DVFN01000017">
    <property type="protein sequence ID" value="HIQ68972.1"/>
    <property type="molecule type" value="Genomic_DNA"/>
</dbReference>
<proteinExistence type="inferred from homology"/>
<keyword evidence="2" id="KW-0805">Transcription regulation</keyword>
<dbReference type="Gene3D" id="1.10.10.10">
    <property type="entry name" value="Winged helix-like DNA-binding domain superfamily/Winged helix DNA-binding domain"/>
    <property type="match status" value="1"/>
</dbReference>
<evidence type="ECO:0000313" key="5">
    <source>
        <dbReference type="EMBL" id="HIQ68972.1"/>
    </source>
</evidence>
<comment type="caution">
    <text evidence="5">The sequence shown here is derived from an EMBL/GenBank/DDBJ whole genome shotgun (WGS) entry which is preliminary data.</text>
</comment>
<dbReference type="SUPFAM" id="SSF46785">
    <property type="entry name" value="Winged helix' DNA-binding domain"/>
    <property type="match status" value="1"/>
</dbReference>
<protein>
    <submittedName>
        <fullName evidence="5">BlaI/MecI/CopY family transcriptional regulator</fullName>
    </submittedName>
</protein>
<name>A0A9D0Z4C0_9FIRM</name>
<evidence type="ECO:0000256" key="1">
    <source>
        <dbReference type="ARBA" id="ARBA00011046"/>
    </source>
</evidence>
<reference evidence="5" key="1">
    <citation type="submission" date="2020-10" db="EMBL/GenBank/DDBJ databases">
        <authorList>
            <person name="Gilroy R."/>
        </authorList>
    </citation>
    <scope>NUCLEOTIDE SEQUENCE</scope>
    <source>
        <strain evidence="5">ChiSjej2B20-13462</strain>
    </source>
</reference>
<dbReference type="Gene3D" id="1.10.4040.10">
    <property type="entry name" value="Penicillinase repressor domain"/>
    <property type="match status" value="1"/>
</dbReference>
<gene>
    <name evidence="5" type="ORF">IAA67_01385</name>
</gene>
<accession>A0A9D0Z4C0</accession>
<evidence type="ECO:0000256" key="3">
    <source>
        <dbReference type="ARBA" id="ARBA00023125"/>
    </source>
</evidence>
<evidence type="ECO:0000313" key="6">
    <source>
        <dbReference type="Proteomes" id="UP000886874"/>
    </source>
</evidence>
<organism evidence="5 6">
    <name type="scientific">Candidatus Avoscillospira stercorigallinarum</name>
    <dbReference type="NCBI Taxonomy" id="2840708"/>
    <lineage>
        <taxon>Bacteria</taxon>
        <taxon>Bacillati</taxon>
        <taxon>Bacillota</taxon>
        <taxon>Clostridia</taxon>
        <taxon>Eubacteriales</taxon>
        <taxon>Oscillospiraceae</taxon>
        <taxon>Oscillospiraceae incertae sedis</taxon>
        <taxon>Candidatus Avoscillospira</taxon>
    </lineage>
</organism>
<dbReference type="GO" id="GO:0045892">
    <property type="term" value="P:negative regulation of DNA-templated transcription"/>
    <property type="evidence" value="ECO:0007669"/>
    <property type="project" value="InterPro"/>
</dbReference>
<dbReference type="GO" id="GO:0003677">
    <property type="term" value="F:DNA binding"/>
    <property type="evidence" value="ECO:0007669"/>
    <property type="project" value="UniProtKB-KW"/>
</dbReference>
<sequence length="118" mass="13257">MEELRLGAAELRFAELIWANAPIASGELVKLCQRELQWKKSTTYTVLRRLCQRGLFQNTGGLVTVQLSREAFLAKQSESFVAEHFGGSLPLFLTAFTSQKKLSAEEVASIRRIIDQGR</sequence>
<dbReference type="AlphaFoldDB" id="A0A9D0Z4C0"/>
<dbReference type="InterPro" id="IPR036388">
    <property type="entry name" value="WH-like_DNA-bd_sf"/>
</dbReference>
<reference evidence="5" key="2">
    <citation type="journal article" date="2021" name="PeerJ">
        <title>Extensive microbial diversity within the chicken gut microbiome revealed by metagenomics and culture.</title>
        <authorList>
            <person name="Gilroy R."/>
            <person name="Ravi A."/>
            <person name="Getino M."/>
            <person name="Pursley I."/>
            <person name="Horton D.L."/>
            <person name="Alikhan N.F."/>
            <person name="Baker D."/>
            <person name="Gharbi K."/>
            <person name="Hall N."/>
            <person name="Watson M."/>
            <person name="Adriaenssens E.M."/>
            <person name="Foster-Nyarko E."/>
            <person name="Jarju S."/>
            <person name="Secka A."/>
            <person name="Antonio M."/>
            <person name="Oren A."/>
            <person name="Chaudhuri R.R."/>
            <person name="La Ragione R."/>
            <person name="Hildebrand F."/>
            <person name="Pallen M.J."/>
        </authorList>
    </citation>
    <scope>NUCLEOTIDE SEQUENCE</scope>
    <source>
        <strain evidence="5">ChiSjej2B20-13462</strain>
    </source>
</reference>
<dbReference type="InterPro" id="IPR036390">
    <property type="entry name" value="WH_DNA-bd_sf"/>
</dbReference>
<evidence type="ECO:0000256" key="4">
    <source>
        <dbReference type="ARBA" id="ARBA00023163"/>
    </source>
</evidence>
<keyword evidence="3" id="KW-0238">DNA-binding</keyword>
<dbReference type="Proteomes" id="UP000886874">
    <property type="component" value="Unassembled WGS sequence"/>
</dbReference>